<protein>
    <submittedName>
        <fullName evidence="1">Uncharacterized protein</fullName>
    </submittedName>
</protein>
<evidence type="ECO:0000313" key="1">
    <source>
        <dbReference type="EMBL" id="TDX43813.1"/>
    </source>
</evidence>
<reference evidence="1 2" key="1">
    <citation type="submission" date="2019-03" db="EMBL/GenBank/DDBJ databases">
        <title>Freshwater and sediment microbial communities from various areas in North America, analyzing microbe dynamics in response to fracking.</title>
        <authorList>
            <person name="Lamendella R."/>
        </authorList>
    </citation>
    <scope>NUCLEOTIDE SEQUENCE [LARGE SCALE GENOMIC DNA]</scope>
    <source>
        <strain evidence="1 2">13_TX</strain>
    </source>
</reference>
<comment type="caution">
    <text evidence="1">The sequence shown here is derived from an EMBL/GenBank/DDBJ whole genome shotgun (WGS) entry which is preliminary data.</text>
</comment>
<accession>A0A4R8GP38</accession>
<dbReference type="EMBL" id="SOEE01000004">
    <property type="protein sequence ID" value="TDX43813.1"/>
    <property type="molecule type" value="Genomic_DNA"/>
</dbReference>
<evidence type="ECO:0000313" key="2">
    <source>
        <dbReference type="Proteomes" id="UP000295513"/>
    </source>
</evidence>
<gene>
    <name evidence="1" type="ORF">DFO72_10413</name>
</gene>
<name>A0A4R8GP38_9BACI</name>
<dbReference type="AlphaFoldDB" id="A0A4R8GP38"/>
<proteinExistence type="predicted"/>
<organism evidence="1 2">
    <name type="scientific">Cytobacillus oceanisediminis</name>
    <dbReference type="NCBI Taxonomy" id="665099"/>
    <lineage>
        <taxon>Bacteria</taxon>
        <taxon>Bacillati</taxon>
        <taxon>Bacillota</taxon>
        <taxon>Bacilli</taxon>
        <taxon>Bacillales</taxon>
        <taxon>Bacillaceae</taxon>
        <taxon>Cytobacillus</taxon>
    </lineage>
</organism>
<dbReference type="Proteomes" id="UP000295513">
    <property type="component" value="Unassembled WGS sequence"/>
</dbReference>
<sequence length="71" mass="8321">MPCSSNGRNYLMKFYKTSIFYSSQANNVDNTTIRELFIMLVSEAWNLYKADKQIQGYSSQTLKVYKVKCPY</sequence>